<gene>
    <name evidence="3" type="primary">papB_2</name>
    <name evidence="3" type="ORF">C4A13_03671</name>
</gene>
<dbReference type="AlphaFoldDB" id="A0A370V5V5"/>
<evidence type="ECO:0000256" key="1">
    <source>
        <dbReference type="ARBA" id="ARBA00023015"/>
    </source>
</evidence>
<dbReference type="Proteomes" id="UP000254454">
    <property type="component" value="Unassembled WGS sequence"/>
</dbReference>
<comment type="caution">
    <text evidence="3">The sequence shown here is derived from an EMBL/GenBank/DDBJ whole genome shotgun (WGS) entry which is preliminary data.</text>
</comment>
<dbReference type="PRINTS" id="PR01554">
    <property type="entry name" value="FIMREGULATRY"/>
</dbReference>
<dbReference type="InterPro" id="IPR053721">
    <property type="entry name" value="Fimbrial_Adhesin_Reg"/>
</dbReference>
<dbReference type="Pfam" id="PF03333">
    <property type="entry name" value="PapB"/>
    <property type="match status" value="1"/>
</dbReference>
<dbReference type="InterPro" id="IPR004356">
    <property type="entry name" value="Adhesin_operon_reg_prot"/>
</dbReference>
<reference evidence="3 4" key="1">
    <citation type="submission" date="2018-06" db="EMBL/GenBank/DDBJ databases">
        <title>Recombination Drives Gene Content and Phenotype Evolution in Wild Type E. coli Strains.</title>
        <authorList>
            <person name="Field C.M."/>
            <person name="Silander O.K."/>
            <person name="Van Nimwegen E."/>
        </authorList>
    </citation>
    <scope>NUCLEOTIDE SEQUENCE [LARGE SCALE GENOMIC DNA]</scope>
    <source>
        <strain evidence="3 4">SC344</strain>
    </source>
</reference>
<keyword evidence="1" id="KW-0805">Transcription regulation</keyword>
<evidence type="ECO:0000313" key="4">
    <source>
        <dbReference type="Proteomes" id="UP000254454"/>
    </source>
</evidence>
<evidence type="ECO:0000256" key="2">
    <source>
        <dbReference type="ARBA" id="ARBA00023163"/>
    </source>
</evidence>
<dbReference type="EMBL" id="QONO01000109">
    <property type="protein sequence ID" value="RDR25687.1"/>
    <property type="molecule type" value="Genomic_DNA"/>
</dbReference>
<accession>A0A370V5V5</accession>
<proteinExistence type="predicted"/>
<protein>
    <submittedName>
        <fullName evidence="3">Major pilu subunit operon regulatory protein PapB</fullName>
    </submittedName>
</protein>
<sequence>MMEDNRLYLSKKQSDNLKAGTVPEVQFWLLIEITPIHSERMILALKDFLVMGYSRREVCEQYNISSGYFSGALGRFQKVHLTVNQLIPYYLRSSRFMQIPQIPWEVSAKKTGS</sequence>
<dbReference type="RefSeq" id="WP_309544246.1">
    <property type="nucleotide sequence ID" value="NZ_QONN01000031.1"/>
</dbReference>
<name>A0A370V5V5_9ESCH</name>
<dbReference type="Gene3D" id="1.10.10.2690">
    <property type="match status" value="1"/>
</dbReference>
<keyword evidence="2" id="KW-0804">Transcription</keyword>
<evidence type="ECO:0000313" key="3">
    <source>
        <dbReference type="EMBL" id="RDR25687.1"/>
    </source>
</evidence>
<dbReference type="GO" id="GO:0006355">
    <property type="term" value="P:regulation of DNA-templated transcription"/>
    <property type="evidence" value="ECO:0007669"/>
    <property type="project" value="InterPro"/>
</dbReference>
<organism evidence="3 4">
    <name type="scientific">Escherichia marmotae</name>
    <dbReference type="NCBI Taxonomy" id="1499973"/>
    <lineage>
        <taxon>Bacteria</taxon>
        <taxon>Pseudomonadati</taxon>
        <taxon>Pseudomonadota</taxon>
        <taxon>Gammaproteobacteria</taxon>
        <taxon>Enterobacterales</taxon>
        <taxon>Enterobacteriaceae</taxon>
        <taxon>Escherichia</taxon>
    </lineage>
</organism>